<dbReference type="PROSITE" id="PS50041">
    <property type="entry name" value="C_TYPE_LECTIN_2"/>
    <property type="match status" value="1"/>
</dbReference>
<evidence type="ECO:0000256" key="3">
    <source>
        <dbReference type="SAM" id="Phobius"/>
    </source>
</evidence>
<sequence>MTADNVSSFDSIFLIGKEMMFLMTLLASACVLISCQTKFTPMTNVYYNETRNWNEAKQTCAQTGGSLAQFLDISTVMDILEDLPQMKNITVWNAKANTAPTDPSSENCSTITLRANMTVSTTHCLQDQPFMCQYSKGECRYKIYEQTSIRGNNIFTKTAITWQHCHDLCETVTEITCRSFEYNPVSQYCQLSDTNRWREKNQFAYYVKSWDYYHKTCVTALSQQEYQEFASTTPSQPTTSLPVSTVSMETSTSKIQEKSEWPKPLRVLVFDIPLTWTKAGEFCHSKGGSLLILDDKSIIPETNVTSSKTLNTLWIGLSKEENEEWKWIDGEQPSGSHWKYEPNQYDTSQKCASVTLQHPYWWYEGFCSEPKPFICQFREETCRYQKEVESVIVAHNKLVLVNYSLAECYHICNSSTEVTCRSFEYNVENKTCQIIEVNKWTESDYFLKDVTGWDYYHRKCYFGSDDFIEPTTKVKSTTTVGTTEMSTNPSTEMYTTTEKAFEEMQRELKEMGQKIREKNRKASKTSAIDTRPSATSVGVVAIVIIVSMVGGVVLLDMGTLHLHCQQLSGRSKKKKAKYRYIERHETSTDCDNLAYVSENLDRVRCETRSSNDGGEGVEQDNGKLNTEENSVVDSKEVMLMTDTKNNNVENTYDKSETKL</sequence>
<feature type="coiled-coil region" evidence="1">
    <location>
        <begin position="494"/>
        <end position="521"/>
    </location>
</feature>
<dbReference type="AlphaFoldDB" id="A0A8B8EGH2"/>
<keyword evidence="3" id="KW-0812">Transmembrane</keyword>
<dbReference type="GeneID" id="111134190"/>
<dbReference type="InterPro" id="IPR050111">
    <property type="entry name" value="C-type_lectin/snaclec_domain"/>
</dbReference>
<dbReference type="InterPro" id="IPR003609">
    <property type="entry name" value="Pan_app"/>
</dbReference>
<dbReference type="PANTHER" id="PTHR22803">
    <property type="entry name" value="MANNOSE, PHOSPHOLIPASE, LECTIN RECEPTOR RELATED"/>
    <property type="match status" value="1"/>
</dbReference>
<keyword evidence="3" id="KW-0472">Membrane</keyword>
<feature type="domain" description="C-type lectin" evidence="4">
    <location>
        <begin position="275"/>
        <end position="376"/>
    </location>
</feature>
<dbReference type="InterPro" id="IPR001304">
    <property type="entry name" value="C-type_lectin-like"/>
</dbReference>
<dbReference type="SMART" id="SM00034">
    <property type="entry name" value="CLECT"/>
    <property type="match status" value="2"/>
</dbReference>
<dbReference type="InterPro" id="IPR016187">
    <property type="entry name" value="CTDL_fold"/>
</dbReference>
<feature type="region of interest" description="Disordered" evidence="2">
    <location>
        <begin position="606"/>
        <end position="629"/>
    </location>
</feature>
<evidence type="ECO:0000256" key="2">
    <source>
        <dbReference type="SAM" id="MobiDB-lite"/>
    </source>
</evidence>
<protein>
    <submittedName>
        <fullName evidence="7">Uncharacterized protein LOC111134190</fullName>
    </submittedName>
</protein>
<dbReference type="PROSITE" id="PS50948">
    <property type="entry name" value="PAN"/>
    <property type="match status" value="2"/>
</dbReference>
<feature type="transmembrane region" description="Helical" evidence="3">
    <location>
        <begin position="534"/>
        <end position="555"/>
    </location>
</feature>
<dbReference type="CDD" id="cd00037">
    <property type="entry name" value="CLECT"/>
    <property type="match status" value="2"/>
</dbReference>
<evidence type="ECO:0000313" key="7">
    <source>
        <dbReference type="RefSeq" id="XP_022338736.1"/>
    </source>
</evidence>
<evidence type="ECO:0000259" key="4">
    <source>
        <dbReference type="PROSITE" id="PS50041"/>
    </source>
</evidence>
<dbReference type="KEGG" id="cvn:111134190"/>
<feature type="domain" description="Apple" evidence="5">
    <location>
        <begin position="132"/>
        <end position="217"/>
    </location>
</feature>
<keyword evidence="6" id="KW-1185">Reference proteome</keyword>
<dbReference type="RefSeq" id="XP_022338736.1">
    <property type="nucleotide sequence ID" value="XM_022483028.1"/>
</dbReference>
<keyword evidence="1" id="KW-0175">Coiled coil</keyword>
<dbReference type="OrthoDB" id="6139848at2759"/>
<dbReference type="Proteomes" id="UP000694844">
    <property type="component" value="Chromosome 5"/>
</dbReference>
<proteinExistence type="predicted"/>
<dbReference type="Gene3D" id="3.10.100.10">
    <property type="entry name" value="Mannose-Binding Protein A, subunit A"/>
    <property type="match status" value="2"/>
</dbReference>
<dbReference type="SUPFAM" id="SSF56436">
    <property type="entry name" value="C-type lectin-like"/>
    <property type="match status" value="2"/>
</dbReference>
<dbReference type="CDD" id="cd01099">
    <property type="entry name" value="PAN_AP_HGF"/>
    <property type="match status" value="1"/>
</dbReference>
<dbReference type="Pfam" id="PF00059">
    <property type="entry name" value="Lectin_C"/>
    <property type="match status" value="1"/>
</dbReference>
<reference evidence="7" key="1">
    <citation type="submission" date="2025-08" db="UniProtKB">
        <authorList>
            <consortium name="RefSeq"/>
        </authorList>
    </citation>
    <scope>IDENTIFICATION</scope>
    <source>
        <tissue evidence="7">Whole sample</tissue>
    </source>
</reference>
<dbReference type="SUPFAM" id="SSF57414">
    <property type="entry name" value="Hairpin loop containing domain-like"/>
    <property type="match status" value="2"/>
</dbReference>
<feature type="domain" description="Apple" evidence="5">
    <location>
        <begin position="382"/>
        <end position="460"/>
    </location>
</feature>
<dbReference type="Gene3D" id="3.50.4.10">
    <property type="entry name" value="Hepatocyte Growth Factor"/>
    <property type="match status" value="2"/>
</dbReference>
<accession>A0A8B8EGH2</accession>
<evidence type="ECO:0000313" key="6">
    <source>
        <dbReference type="Proteomes" id="UP000694844"/>
    </source>
</evidence>
<dbReference type="Pfam" id="PF00024">
    <property type="entry name" value="PAN_1"/>
    <property type="match status" value="2"/>
</dbReference>
<evidence type="ECO:0000256" key="1">
    <source>
        <dbReference type="SAM" id="Coils"/>
    </source>
</evidence>
<dbReference type="SMART" id="SM00473">
    <property type="entry name" value="PAN_AP"/>
    <property type="match status" value="2"/>
</dbReference>
<gene>
    <name evidence="7" type="primary">LOC111134190</name>
</gene>
<organism evidence="6 7">
    <name type="scientific">Crassostrea virginica</name>
    <name type="common">Eastern oyster</name>
    <dbReference type="NCBI Taxonomy" id="6565"/>
    <lineage>
        <taxon>Eukaryota</taxon>
        <taxon>Metazoa</taxon>
        <taxon>Spiralia</taxon>
        <taxon>Lophotrochozoa</taxon>
        <taxon>Mollusca</taxon>
        <taxon>Bivalvia</taxon>
        <taxon>Autobranchia</taxon>
        <taxon>Pteriomorphia</taxon>
        <taxon>Ostreida</taxon>
        <taxon>Ostreoidea</taxon>
        <taxon>Ostreidae</taxon>
        <taxon>Crassostrea</taxon>
    </lineage>
</organism>
<dbReference type="InterPro" id="IPR016186">
    <property type="entry name" value="C-type_lectin-like/link_sf"/>
</dbReference>
<keyword evidence="3" id="KW-1133">Transmembrane helix</keyword>
<name>A0A8B8EGH2_CRAVI</name>
<evidence type="ECO:0000259" key="5">
    <source>
        <dbReference type="PROSITE" id="PS50948"/>
    </source>
</evidence>